<dbReference type="Proteomes" id="UP000814176">
    <property type="component" value="Unassembled WGS sequence"/>
</dbReference>
<gene>
    <name evidence="2" type="ORF">C8Q71DRAFT_863066</name>
</gene>
<proteinExistence type="predicted"/>
<dbReference type="EMBL" id="JADCUA010000036">
    <property type="protein sequence ID" value="KAH9829687.1"/>
    <property type="molecule type" value="Genomic_DNA"/>
</dbReference>
<keyword evidence="3" id="KW-1185">Reference proteome</keyword>
<name>A0ABQ8JZG4_9APHY</name>
<evidence type="ECO:0000313" key="2">
    <source>
        <dbReference type="EMBL" id="KAH9829687.1"/>
    </source>
</evidence>
<protein>
    <submittedName>
        <fullName evidence="2">Uncharacterized protein</fullName>
    </submittedName>
</protein>
<evidence type="ECO:0000256" key="1">
    <source>
        <dbReference type="SAM" id="MobiDB-lite"/>
    </source>
</evidence>
<evidence type="ECO:0000313" key="3">
    <source>
        <dbReference type="Proteomes" id="UP000814176"/>
    </source>
</evidence>
<dbReference type="GeneID" id="72008849"/>
<organism evidence="2 3">
    <name type="scientific">Rhodofomes roseus</name>
    <dbReference type="NCBI Taxonomy" id="34475"/>
    <lineage>
        <taxon>Eukaryota</taxon>
        <taxon>Fungi</taxon>
        <taxon>Dikarya</taxon>
        <taxon>Basidiomycota</taxon>
        <taxon>Agaricomycotina</taxon>
        <taxon>Agaricomycetes</taxon>
        <taxon>Polyporales</taxon>
        <taxon>Rhodofomes</taxon>
    </lineage>
</organism>
<sequence length="213" mass="23935">MRLQYTKPPQRRSLWPGLVLPKKRIKHKTTYGTRFTRARGEIRQLLTKQLQSISGKETAAMKWTAESFYTHVAKEYAVCLDGWPQHLVFANLSDVPGGIAMLQDLLSRIHRGVLVFTKLSEDEHKALTVQSAAPGKFTPRPPRAQRRDYGVQRVPPWLRLSRPPRKVCVGPKSSEYVEDSDAYDSEVEEIESVAGVADDGGLSEIESASGFDD</sequence>
<reference evidence="2 3" key="1">
    <citation type="journal article" date="2021" name="Environ. Microbiol.">
        <title>Gene family expansions and transcriptome signatures uncover fungal adaptations to wood decay.</title>
        <authorList>
            <person name="Hage H."/>
            <person name="Miyauchi S."/>
            <person name="Viragh M."/>
            <person name="Drula E."/>
            <person name="Min B."/>
            <person name="Chaduli D."/>
            <person name="Navarro D."/>
            <person name="Favel A."/>
            <person name="Norest M."/>
            <person name="Lesage-Meessen L."/>
            <person name="Balint B."/>
            <person name="Merenyi Z."/>
            <person name="de Eugenio L."/>
            <person name="Morin E."/>
            <person name="Martinez A.T."/>
            <person name="Baldrian P."/>
            <person name="Stursova M."/>
            <person name="Martinez M.J."/>
            <person name="Novotny C."/>
            <person name="Magnuson J.K."/>
            <person name="Spatafora J.W."/>
            <person name="Maurice S."/>
            <person name="Pangilinan J."/>
            <person name="Andreopoulos W."/>
            <person name="LaButti K."/>
            <person name="Hundley H."/>
            <person name="Na H."/>
            <person name="Kuo A."/>
            <person name="Barry K."/>
            <person name="Lipzen A."/>
            <person name="Henrissat B."/>
            <person name="Riley R."/>
            <person name="Ahrendt S."/>
            <person name="Nagy L.G."/>
            <person name="Grigoriev I.V."/>
            <person name="Martin F."/>
            <person name="Rosso M.N."/>
        </authorList>
    </citation>
    <scope>NUCLEOTIDE SEQUENCE [LARGE SCALE GENOMIC DNA]</scope>
    <source>
        <strain evidence="2 3">CIRM-BRFM 1785</strain>
    </source>
</reference>
<feature type="region of interest" description="Disordered" evidence="1">
    <location>
        <begin position="193"/>
        <end position="213"/>
    </location>
</feature>
<dbReference type="RefSeq" id="XP_047773130.1">
    <property type="nucleotide sequence ID" value="XM_047928117.1"/>
</dbReference>
<accession>A0ABQ8JZG4</accession>
<comment type="caution">
    <text evidence="2">The sequence shown here is derived from an EMBL/GenBank/DDBJ whole genome shotgun (WGS) entry which is preliminary data.</text>
</comment>